<feature type="transmembrane region" description="Helical" evidence="1">
    <location>
        <begin position="116"/>
        <end position="134"/>
    </location>
</feature>
<sequence length="212" mass="21867">MPNYPTHARWGRIGAIVIAFATGGALFAVFASPALALAGAAGGGAATFVGALFPDIDHHKSIPRRKAVRAFQVLVWLGVVALAVLSWDILVEGVETALVGPGETALAEGLGNAPEIPPAFVASIVVLLVALGLARVVDPFIGLVTRRHRGWTHSVPITFVLTGAVAGAVWVATSDIVLADGLAFERQVTAVSVVGTFFLGILIHLGLDGEII</sequence>
<evidence type="ECO:0000313" key="2">
    <source>
        <dbReference type="EMBL" id="SDJ77742.1"/>
    </source>
</evidence>
<reference evidence="2 3" key="1">
    <citation type="submission" date="2016-10" db="EMBL/GenBank/DDBJ databases">
        <authorList>
            <person name="de Groot N.N."/>
        </authorList>
    </citation>
    <scope>NUCLEOTIDE SEQUENCE [LARGE SCALE GENOMIC DNA]</scope>
    <source>
        <strain evidence="2 3">IBRC-M10015</strain>
    </source>
</reference>
<name>A0A1G8WHG7_9EURY</name>
<dbReference type="RefSeq" id="WP_092702616.1">
    <property type="nucleotide sequence ID" value="NZ_FNFC01000009.1"/>
</dbReference>
<proteinExistence type="predicted"/>
<dbReference type="InterPro" id="IPR007404">
    <property type="entry name" value="YdjM-like"/>
</dbReference>
<feature type="transmembrane region" description="Helical" evidence="1">
    <location>
        <begin position="188"/>
        <end position="207"/>
    </location>
</feature>
<organism evidence="2 3">
    <name type="scientific">Halovenus aranensis</name>
    <dbReference type="NCBI Taxonomy" id="890420"/>
    <lineage>
        <taxon>Archaea</taxon>
        <taxon>Methanobacteriati</taxon>
        <taxon>Methanobacteriota</taxon>
        <taxon>Stenosarchaea group</taxon>
        <taxon>Halobacteria</taxon>
        <taxon>Halobacteriales</taxon>
        <taxon>Haloarculaceae</taxon>
        <taxon>Halovenus</taxon>
    </lineage>
</organism>
<dbReference type="AlphaFoldDB" id="A0A1G8WHG7"/>
<dbReference type="EMBL" id="FNFC01000009">
    <property type="protein sequence ID" value="SDJ77742.1"/>
    <property type="molecule type" value="Genomic_DNA"/>
</dbReference>
<evidence type="ECO:0000313" key="3">
    <source>
        <dbReference type="Proteomes" id="UP000198856"/>
    </source>
</evidence>
<dbReference type="GO" id="GO:0016787">
    <property type="term" value="F:hydrolase activity"/>
    <property type="evidence" value="ECO:0007669"/>
    <property type="project" value="UniProtKB-KW"/>
</dbReference>
<gene>
    <name evidence="2" type="ORF">SAMN05216226_10929</name>
</gene>
<dbReference type="Pfam" id="PF04307">
    <property type="entry name" value="YdjM"/>
    <property type="match status" value="1"/>
</dbReference>
<accession>A0A1G8WHG7</accession>
<keyword evidence="2" id="KW-0378">Hydrolase</keyword>
<keyword evidence="3" id="KW-1185">Reference proteome</keyword>
<keyword evidence="1" id="KW-0472">Membrane</keyword>
<keyword evidence="1" id="KW-1133">Transmembrane helix</keyword>
<dbReference type="OrthoDB" id="351313at2157"/>
<dbReference type="STRING" id="890420.SAMN05216226_10929"/>
<feature type="transmembrane region" description="Helical" evidence="1">
    <location>
        <begin position="155"/>
        <end position="173"/>
    </location>
</feature>
<dbReference type="Proteomes" id="UP000198856">
    <property type="component" value="Unassembled WGS sequence"/>
</dbReference>
<evidence type="ECO:0000256" key="1">
    <source>
        <dbReference type="SAM" id="Phobius"/>
    </source>
</evidence>
<protein>
    <submittedName>
        <fullName evidence="2">LexA-binding, inner membrane-associated putative hydrolase</fullName>
    </submittedName>
</protein>
<feature type="transmembrane region" description="Helical" evidence="1">
    <location>
        <begin position="12"/>
        <end position="31"/>
    </location>
</feature>
<feature type="transmembrane region" description="Helical" evidence="1">
    <location>
        <begin position="37"/>
        <end position="56"/>
    </location>
</feature>
<keyword evidence="1" id="KW-0812">Transmembrane</keyword>
<feature type="transmembrane region" description="Helical" evidence="1">
    <location>
        <begin position="68"/>
        <end position="87"/>
    </location>
</feature>